<name>A0A5J4VSU1_9EUKA</name>
<dbReference type="Proteomes" id="UP000324800">
    <property type="component" value="Unassembled WGS sequence"/>
</dbReference>
<protein>
    <submittedName>
        <fullName evidence="1">Uncharacterized protein</fullName>
    </submittedName>
</protein>
<gene>
    <name evidence="1" type="ORF">EZS28_018973</name>
</gene>
<dbReference type="EMBL" id="SNRW01005243">
    <property type="protein sequence ID" value="KAA6385500.1"/>
    <property type="molecule type" value="Genomic_DNA"/>
</dbReference>
<sequence length="120" mass="13345">MRPESEEFNQCCCYNGKAGTPYLFNPQFAIQGEIETNQADYAEDADEVFNGNPDLADTQDGCVCQLGMSGERGMLLSEEEKIARLTVVHFIIIITTVAVTFEQAANLETAIFLILWEVNN</sequence>
<reference evidence="1 2" key="1">
    <citation type="submission" date="2019-03" db="EMBL/GenBank/DDBJ databases">
        <title>Single cell metagenomics reveals metabolic interactions within the superorganism composed of flagellate Streblomastix strix and complex community of Bacteroidetes bacteria on its surface.</title>
        <authorList>
            <person name="Treitli S.C."/>
            <person name="Kolisko M."/>
            <person name="Husnik F."/>
            <person name="Keeling P."/>
            <person name="Hampl V."/>
        </authorList>
    </citation>
    <scope>NUCLEOTIDE SEQUENCE [LARGE SCALE GENOMIC DNA]</scope>
    <source>
        <strain evidence="1">ST1C</strain>
    </source>
</reference>
<evidence type="ECO:0000313" key="1">
    <source>
        <dbReference type="EMBL" id="KAA6385500.1"/>
    </source>
</evidence>
<organism evidence="1 2">
    <name type="scientific">Streblomastix strix</name>
    <dbReference type="NCBI Taxonomy" id="222440"/>
    <lineage>
        <taxon>Eukaryota</taxon>
        <taxon>Metamonada</taxon>
        <taxon>Preaxostyla</taxon>
        <taxon>Oxymonadida</taxon>
        <taxon>Streblomastigidae</taxon>
        <taxon>Streblomastix</taxon>
    </lineage>
</organism>
<accession>A0A5J4VSU1</accession>
<evidence type="ECO:0000313" key="2">
    <source>
        <dbReference type="Proteomes" id="UP000324800"/>
    </source>
</evidence>
<proteinExistence type="predicted"/>
<dbReference type="AlphaFoldDB" id="A0A5J4VSU1"/>
<comment type="caution">
    <text evidence="1">The sequence shown here is derived from an EMBL/GenBank/DDBJ whole genome shotgun (WGS) entry which is preliminary data.</text>
</comment>